<evidence type="ECO:0000259" key="1">
    <source>
        <dbReference type="Pfam" id="PF06568"/>
    </source>
</evidence>
<dbReference type="Pfam" id="PF06568">
    <property type="entry name" value="YjiS-like"/>
    <property type="match status" value="1"/>
</dbReference>
<evidence type="ECO:0000313" key="2">
    <source>
        <dbReference type="EMBL" id="WGH78310.1"/>
    </source>
</evidence>
<organism evidence="2 3">
    <name type="scientific">Jannaschia ovalis</name>
    <dbReference type="NCBI Taxonomy" id="3038773"/>
    <lineage>
        <taxon>Bacteria</taxon>
        <taxon>Pseudomonadati</taxon>
        <taxon>Pseudomonadota</taxon>
        <taxon>Alphaproteobacteria</taxon>
        <taxon>Rhodobacterales</taxon>
        <taxon>Roseobacteraceae</taxon>
        <taxon>Jannaschia</taxon>
    </lineage>
</organism>
<gene>
    <name evidence="2" type="ORF">P8627_14980</name>
</gene>
<dbReference type="RefSeq" id="WP_279965061.1">
    <property type="nucleotide sequence ID" value="NZ_CP122537.1"/>
</dbReference>
<sequence length="72" mass="7895">MAAPAFDHSQISLRPLTGPRALLGAGFAVLLRWDERARARAVLAGLDDARLSDLGVTRRAAQIEARKPFWRA</sequence>
<proteinExistence type="predicted"/>
<evidence type="ECO:0000313" key="3">
    <source>
        <dbReference type="Proteomes" id="UP001243420"/>
    </source>
</evidence>
<dbReference type="EMBL" id="CP122537">
    <property type="protein sequence ID" value="WGH78310.1"/>
    <property type="molecule type" value="Genomic_DNA"/>
</dbReference>
<feature type="domain" description="YjiS-like" evidence="1">
    <location>
        <begin position="29"/>
        <end position="58"/>
    </location>
</feature>
<name>A0ABY8LAE4_9RHOB</name>
<dbReference type="InterPro" id="IPR009506">
    <property type="entry name" value="YjiS-like"/>
</dbReference>
<dbReference type="Proteomes" id="UP001243420">
    <property type="component" value="Chromosome"/>
</dbReference>
<protein>
    <submittedName>
        <fullName evidence="2">DUF1127 domain-containing protein</fullName>
    </submittedName>
</protein>
<keyword evidence="3" id="KW-1185">Reference proteome</keyword>
<accession>A0ABY8LAE4</accession>
<reference evidence="2 3" key="1">
    <citation type="submission" date="2023-04" db="EMBL/GenBank/DDBJ databases">
        <title>Jannaschia ovalis sp. nov., a marine bacterium isolated from sea tidal flat.</title>
        <authorList>
            <person name="Kwon D.Y."/>
            <person name="Kim J.-J."/>
        </authorList>
    </citation>
    <scope>NUCLEOTIDE SEQUENCE [LARGE SCALE GENOMIC DNA]</scope>
    <source>
        <strain evidence="2 3">GRR-S6-38</strain>
    </source>
</reference>